<dbReference type="NCBIfam" id="TIGR01510">
    <property type="entry name" value="coaD_prev_kdtB"/>
    <property type="match status" value="1"/>
</dbReference>
<comment type="pathway">
    <text evidence="9">Cofactor biosynthesis; coenzyme A biosynthesis; CoA from (R)-pantothenate: step 4/5.</text>
</comment>
<sequence>MRVVCPGSYDPVTNGHVDVFLRAARLFDEVIVAVVHNPSKPAGMFTIPERFAFLEEALQDRAANIRLDEVPGGLLADYCRRIEAPAVIKGLRSGTDYEYERRMEMMNRHLTGLETLYISGDAALAHVSSSLVKEVAVNGGDVSALVPPVVARALAAKAS</sequence>
<evidence type="ECO:0000256" key="6">
    <source>
        <dbReference type="ARBA" id="ARBA00022842"/>
    </source>
</evidence>
<protein>
    <recommendedName>
        <fullName evidence="9">Phosphopantetheine adenylyltransferase</fullName>
        <ecNumber evidence="9">2.7.7.3</ecNumber>
    </recommendedName>
    <alternativeName>
        <fullName evidence="9">Dephospho-CoA pyrophosphorylase</fullName>
    </alternativeName>
    <alternativeName>
        <fullName evidence="9">Pantetheine-phosphate adenylyltransferase</fullName>
        <shortName evidence="9">PPAT</shortName>
    </alternativeName>
</protein>
<dbReference type="PRINTS" id="PR01020">
    <property type="entry name" value="LPSBIOSNTHSS"/>
</dbReference>
<comment type="catalytic activity">
    <reaction evidence="8 9">
        <text>(R)-4'-phosphopantetheine + ATP + H(+) = 3'-dephospho-CoA + diphosphate</text>
        <dbReference type="Rhea" id="RHEA:19801"/>
        <dbReference type="ChEBI" id="CHEBI:15378"/>
        <dbReference type="ChEBI" id="CHEBI:30616"/>
        <dbReference type="ChEBI" id="CHEBI:33019"/>
        <dbReference type="ChEBI" id="CHEBI:57328"/>
        <dbReference type="ChEBI" id="CHEBI:61723"/>
        <dbReference type="EC" id="2.7.7.3"/>
    </reaction>
</comment>
<dbReference type="InterPro" id="IPR014729">
    <property type="entry name" value="Rossmann-like_a/b/a_fold"/>
</dbReference>
<dbReference type="EMBL" id="BMFY01000001">
    <property type="protein sequence ID" value="GGA03132.1"/>
    <property type="molecule type" value="Genomic_DNA"/>
</dbReference>
<dbReference type="Pfam" id="PF01467">
    <property type="entry name" value="CTP_transf_like"/>
    <property type="match status" value="1"/>
</dbReference>
<dbReference type="RefSeq" id="WP_188549071.1">
    <property type="nucleotide sequence ID" value="NZ_BMFY01000001.1"/>
</dbReference>
<evidence type="ECO:0000256" key="7">
    <source>
        <dbReference type="ARBA" id="ARBA00022993"/>
    </source>
</evidence>
<dbReference type="InterPro" id="IPR004821">
    <property type="entry name" value="Cyt_trans-like"/>
</dbReference>
<evidence type="ECO:0000313" key="12">
    <source>
        <dbReference type="Proteomes" id="UP000616114"/>
    </source>
</evidence>
<feature type="domain" description="Cytidyltransferase-like" evidence="10">
    <location>
        <begin position="4"/>
        <end position="134"/>
    </location>
</feature>
<dbReference type="AlphaFoldDB" id="A0A8J2XIC5"/>
<feature type="binding site" evidence="9">
    <location>
        <begin position="90"/>
        <end position="92"/>
    </location>
    <ligand>
        <name>ATP</name>
        <dbReference type="ChEBI" id="CHEBI:30616"/>
    </ligand>
</feature>
<evidence type="ECO:0000256" key="3">
    <source>
        <dbReference type="ARBA" id="ARBA00022695"/>
    </source>
</evidence>
<dbReference type="GO" id="GO:0005524">
    <property type="term" value="F:ATP binding"/>
    <property type="evidence" value="ECO:0007669"/>
    <property type="project" value="UniProtKB-KW"/>
</dbReference>
<name>A0A8J2XIC5_9MICO</name>
<reference evidence="11" key="1">
    <citation type="journal article" date="2014" name="Int. J. Syst. Evol. Microbiol.">
        <title>Complete genome sequence of Corynebacterium casei LMG S-19264T (=DSM 44701T), isolated from a smear-ripened cheese.</title>
        <authorList>
            <consortium name="US DOE Joint Genome Institute (JGI-PGF)"/>
            <person name="Walter F."/>
            <person name="Albersmeier A."/>
            <person name="Kalinowski J."/>
            <person name="Ruckert C."/>
        </authorList>
    </citation>
    <scope>NUCLEOTIDE SEQUENCE</scope>
    <source>
        <strain evidence="11">CGMCC 1.12785</strain>
    </source>
</reference>
<feature type="binding site" evidence="9">
    <location>
        <position position="16"/>
    </location>
    <ligand>
        <name>ATP</name>
        <dbReference type="ChEBI" id="CHEBI:30616"/>
    </ligand>
</feature>
<dbReference type="Proteomes" id="UP000616114">
    <property type="component" value="Unassembled WGS sequence"/>
</dbReference>
<dbReference type="EC" id="2.7.7.3" evidence="9"/>
<comment type="cofactor">
    <cofactor evidence="9">
        <name>Mg(2+)</name>
        <dbReference type="ChEBI" id="CHEBI:18420"/>
    </cofactor>
</comment>
<dbReference type="HAMAP" id="MF_00151">
    <property type="entry name" value="PPAT_bact"/>
    <property type="match status" value="1"/>
</dbReference>
<evidence type="ECO:0000256" key="4">
    <source>
        <dbReference type="ARBA" id="ARBA00022741"/>
    </source>
</evidence>
<dbReference type="NCBIfam" id="TIGR00125">
    <property type="entry name" value="cyt_tran_rel"/>
    <property type="match status" value="1"/>
</dbReference>
<keyword evidence="2 9" id="KW-0808">Transferase</keyword>
<dbReference type="PANTHER" id="PTHR21342">
    <property type="entry name" value="PHOSPHOPANTETHEINE ADENYLYLTRANSFERASE"/>
    <property type="match status" value="1"/>
</dbReference>
<organism evidence="11 12">
    <name type="scientific">Sediminivirga luteola</name>
    <dbReference type="NCBI Taxonomy" id="1774748"/>
    <lineage>
        <taxon>Bacteria</taxon>
        <taxon>Bacillati</taxon>
        <taxon>Actinomycetota</taxon>
        <taxon>Actinomycetes</taxon>
        <taxon>Micrococcales</taxon>
        <taxon>Brevibacteriaceae</taxon>
        <taxon>Sediminivirga</taxon>
    </lineage>
</organism>
<dbReference type="InterPro" id="IPR001980">
    <property type="entry name" value="PPAT"/>
</dbReference>
<dbReference type="UniPathway" id="UPA00241">
    <property type="reaction ID" value="UER00355"/>
</dbReference>
<accession>A0A8J2XIC5</accession>
<gene>
    <name evidence="9 11" type="primary">coaD</name>
    <name evidence="11" type="ORF">GCM10011333_02230</name>
</gene>
<dbReference type="GO" id="GO:0004595">
    <property type="term" value="F:pantetheine-phosphate adenylyltransferase activity"/>
    <property type="evidence" value="ECO:0007669"/>
    <property type="project" value="UniProtKB-UniRule"/>
</dbReference>
<feature type="binding site" evidence="9">
    <location>
        <begin position="8"/>
        <end position="9"/>
    </location>
    <ligand>
        <name>ATP</name>
        <dbReference type="ChEBI" id="CHEBI:30616"/>
    </ligand>
</feature>
<evidence type="ECO:0000259" key="10">
    <source>
        <dbReference type="Pfam" id="PF01467"/>
    </source>
</evidence>
<reference evidence="11" key="2">
    <citation type="submission" date="2020-09" db="EMBL/GenBank/DDBJ databases">
        <authorList>
            <person name="Sun Q."/>
            <person name="Zhou Y."/>
        </authorList>
    </citation>
    <scope>NUCLEOTIDE SEQUENCE</scope>
    <source>
        <strain evidence="11">CGMCC 1.12785</strain>
    </source>
</reference>
<keyword evidence="3 9" id="KW-0548">Nucleotidyltransferase</keyword>
<keyword evidence="5 9" id="KW-0067">ATP-binding</keyword>
<keyword evidence="7 9" id="KW-0173">Coenzyme A biosynthesis</keyword>
<feature type="binding site" evidence="9">
    <location>
        <position position="8"/>
    </location>
    <ligand>
        <name>substrate</name>
    </ligand>
</feature>
<evidence type="ECO:0000256" key="1">
    <source>
        <dbReference type="ARBA" id="ARBA00022490"/>
    </source>
</evidence>
<feature type="binding site" evidence="9">
    <location>
        <begin position="124"/>
        <end position="130"/>
    </location>
    <ligand>
        <name>ATP</name>
        <dbReference type="ChEBI" id="CHEBI:30616"/>
    </ligand>
</feature>
<comment type="similarity">
    <text evidence="9">Belongs to the bacterial CoaD family.</text>
</comment>
<evidence type="ECO:0000256" key="2">
    <source>
        <dbReference type="ARBA" id="ARBA00022679"/>
    </source>
</evidence>
<dbReference type="SUPFAM" id="SSF52374">
    <property type="entry name" value="Nucleotidylyl transferase"/>
    <property type="match status" value="1"/>
</dbReference>
<keyword evidence="1 9" id="KW-0963">Cytoplasm</keyword>
<dbReference type="GO" id="GO:0015937">
    <property type="term" value="P:coenzyme A biosynthetic process"/>
    <property type="evidence" value="ECO:0007669"/>
    <property type="project" value="UniProtKB-UniRule"/>
</dbReference>
<feature type="binding site" evidence="9">
    <location>
        <position position="89"/>
    </location>
    <ligand>
        <name>substrate</name>
    </ligand>
</feature>
<comment type="subcellular location">
    <subcellularLocation>
        <location evidence="9">Cytoplasm</location>
    </subcellularLocation>
</comment>
<proteinExistence type="inferred from homology"/>
<evidence type="ECO:0000256" key="8">
    <source>
        <dbReference type="ARBA" id="ARBA00029346"/>
    </source>
</evidence>
<dbReference type="GO" id="GO:0005737">
    <property type="term" value="C:cytoplasm"/>
    <property type="evidence" value="ECO:0007669"/>
    <property type="project" value="UniProtKB-SubCell"/>
</dbReference>
<comment type="subunit">
    <text evidence="9">Homohexamer.</text>
</comment>
<dbReference type="PANTHER" id="PTHR21342:SF1">
    <property type="entry name" value="PHOSPHOPANTETHEINE ADENYLYLTRANSFERASE"/>
    <property type="match status" value="1"/>
</dbReference>
<keyword evidence="4 9" id="KW-0547">Nucleotide-binding</keyword>
<feature type="binding site" evidence="9">
    <location>
        <position position="40"/>
    </location>
    <ligand>
        <name>substrate</name>
    </ligand>
</feature>
<evidence type="ECO:0000313" key="11">
    <source>
        <dbReference type="EMBL" id="GGA03132.1"/>
    </source>
</evidence>
<comment type="function">
    <text evidence="9">Reversibly transfers an adenylyl group from ATP to 4'-phosphopantetheine, yielding dephospho-CoA (dPCoA) and pyrophosphate.</text>
</comment>
<evidence type="ECO:0000256" key="5">
    <source>
        <dbReference type="ARBA" id="ARBA00022840"/>
    </source>
</evidence>
<feature type="site" description="Transition state stabilizer" evidence="9">
    <location>
        <position position="16"/>
    </location>
</feature>
<evidence type="ECO:0000256" key="9">
    <source>
        <dbReference type="HAMAP-Rule" id="MF_00151"/>
    </source>
</evidence>
<dbReference type="Gene3D" id="3.40.50.620">
    <property type="entry name" value="HUPs"/>
    <property type="match status" value="1"/>
</dbReference>
<comment type="caution">
    <text evidence="11">The sequence shown here is derived from an EMBL/GenBank/DDBJ whole genome shotgun (WGS) entry which is preliminary data.</text>
</comment>
<feature type="binding site" evidence="9">
    <location>
        <position position="100"/>
    </location>
    <ligand>
        <name>ATP</name>
        <dbReference type="ChEBI" id="CHEBI:30616"/>
    </ligand>
</feature>
<keyword evidence="12" id="KW-1185">Reference proteome</keyword>
<feature type="binding site" evidence="9">
    <location>
        <position position="75"/>
    </location>
    <ligand>
        <name>substrate</name>
    </ligand>
</feature>
<keyword evidence="6 9" id="KW-0460">Magnesium</keyword>